<dbReference type="SUPFAM" id="SSF103491">
    <property type="entry name" value="Preprotein translocase SecY subunit"/>
    <property type="match status" value="1"/>
</dbReference>
<evidence type="ECO:0000256" key="7">
    <source>
        <dbReference type="ARBA" id="ARBA00023010"/>
    </source>
</evidence>
<evidence type="ECO:0000256" key="2">
    <source>
        <dbReference type="ARBA" id="ARBA00005751"/>
    </source>
</evidence>
<evidence type="ECO:0000256" key="9">
    <source>
        <dbReference type="RuleBase" id="RU003484"/>
    </source>
</evidence>
<dbReference type="InterPro" id="IPR002208">
    <property type="entry name" value="SecY/SEC61-alpha"/>
</dbReference>
<dbReference type="EMBL" id="OP616817">
    <property type="protein sequence ID" value="WDB00105.1"/>
    <property type="molecule type" value="Genomic_DNA"/>
</dbReference>
<keyword evidence="8 11" id="KW-0472">Membrane</keyword>
<feature type="transmembrane region" description="Helical" evidence="11">
    <location>
        <begin position="357"/>
        <end position="378"/>
    </location>
</feature>
<sequence>MVLVANHSLRDKILFTLKLIAIQRIGVFIPIPGINYNLFAFNNYNINGYASVDKISNFIDVFTGGSLSSLGIFSLGIVPYINATIIIQILVKSIPKLDKIQKEDGEIGKKYIKQLTRYLSLFLSILQSIIFTLWLKPYFNEWNFLYVIHTVTILSTSSIFIMWLSEQMTSYGIGNGSSIIVFINIISGILNLFFKLPLVINELKNITNIIICFVLLFFIILGVMLLQEGMRKIPIISVKQLSQLENIDKIHYLPFKLNQSGVMPIIFASSFSGLPIYLMNLLSKSSLFASRYVFINSEIFNFITISFNFLLILFFGYFYISMILNPDELSNNLRKMSVMVPGVKPGSYTKIFLKETLFRLTIIGSTFLAFIAILPIVVQSLTGFLILKSFATTSILIVIGVAIDIIRQLKNYSIISLYEAMLS</sequence>
<dbReference type="GO" id="GO:0015031">
    <property type="term" value="P:protein transport"/>
    <property type="evidence" value="ECO:0007669"/>
    <property type="project" value="UniProtKB-KW"/>
</dbReference>
<evidence type="ECO:0000256" key="4">
    <source>
        <dbReference type="ARBA" id="ARBA00022692"/>
    </source>
</evidence>
<dbReference type="InterPro" id="IPR030659">
    <property type="entry name" value="SecY_CS"/>
</dbReference>
<evidence type="ECO:0000256" key="6">
    <source>
        <dbReference type="ARBA" id="ARBA00022989"/>
    </source>
</evidence>
<dbReference type="Gene3D" id="1.10.3370.10">
    <property type="entry name" value="SecY subunit domain"/>
    <property type="match status" value="1"/>
</dbReference>
<dbReference type="InterPro" id="IPR026593">
    <property type="entry name" value="SecY"/>
</dbReference>
<dbReference type="NCBIfam" id="TIGR00967">
    <property type="entry name" value="3a0501s007"/>
    <property type="match status" value="1"/>
</dbReference>
<geneLocation type="plastid" evidence="12"/>
<dbReference type="PROSITE" id="PS00756">
    <property type="entry name" value="SECY_2"/>
    <property type="match status" value="1"/>
</dbReference>
<proteinExistence type="inferred from homology"/>
<keyword evidence="4 9" id="KW-0812">Transmembrane</keyword>
<comment type="subcellular location">
    <subcellularLocation>
        <location evidence="1 9">Membrane</location>
        <topology evidence="1 9">Multi-pass membrane protein</topology>
    </subcellularLocation>
</comment>
<keyword evidence="5 9" id="KW-0653">Protein transport</keyword>
<dbReference type="PROSITE" id="PS00755">
    <property type="entry name" value="SECY_1"/>
    <property type="match status" value="1"/>
</dbReference>
<keyword evidence="6 11" id="KW-1133">Transmembrane helix</keyword>
<keyword evidence="3 9" id="KW-0813">Transport</keyword>
<accession>A0A9Y1I491</accession>
<feature type="transmembrane region" description="Helical" evidence="11">
    <location>
        <begin position="299"/>
        <end position="320"/>
    </location>
</feature>
<dbReference type="PRINTS" id="PR00303">
    <property type="entry name" value="SECYTRNLCASE"/>
</dbReference>
<feature type="transmembrane region" description="Helical" evidence="11">
    <location>
        <begin position="261"/>
        <end position="279"/>
    </location>
</feature>
<dbReference type="AlphaFoldDB" id="A0A9Y1I491"/>
<dbReference type="GO" id="GO:0016020">
    <property type="term" value="C:membrane"/>
    <property type="evidence" value="ECO:0007669"/>
    <property type="project" value="UniProtKB-SubCell"/>
</dbReference>
<dbReference type="HAMAP" id="MF_01465">
    <property type="entry name" value="SecY"/>
    <property type="match status" value="1"/>
</dbReference>
<keyword evidence="7 9" id="KW-0811">Translocation</keyword>
<feature type="transmembrane region" description="Helical" evidence="11">
    <location>
        <begin position="70"/>
        <end position="91"/>
    </location>
</feature>
<comment type="similarity">
    <text evidence="2 10">Belongs to the SecY/SEC61-alpha family.</text>
</comment>
<feature type="transmembrane region" description="Helical" evidence="11">
    <location>
        <begin position="176"/>
        <end position="194"/>
    </location>
</feature>
<feature type="transmembrane region" description="Helical" evidence="11">
    <location>
        <begin position="118"/>
        <end position="138"/>
    </location>
</feature>
<feature type="transmembrane region" description="Helical" evidence="11">
    <location>
        <begin position="144"/>
        <end position="164"/>
    </location>
</feature>
<organism evidence="12">
    <name type="scientific">Cyanidium sp. THAL103</name>
    <dbReference type="NCBI Taxonomy" id="3027999"/>
    <lineage>
        <taxon>Eukaryota</taxon>
        <taxon>Rhodophyta</taxon>
        <taxon>Bangiophyceae</taxon>
        <taxon>Cyanidiales</taxon>
        <taxon>Cyanidiaceae</taxon>
        <taxon>Cyanidium</taxon>
    </lineage>
</organism>
<evidence type="ECO:0000256" key="8">
    <source>
        <dbReference type="ARBA" id="ARBA00023136"/>
    </source>
</evidence>
<dbReference type="PIRSF" id="PIRSF004557">
    <property type="entry name" value="SecY"/>
    <property type="match status" value="1"/>
</dbReference>
<evidence type="ECO:0000256" key="11">
    <source>
        <dbReference type="SAM" id="Phobius"/>
    </source>
</evidence>
<name>A0A9Y1I491_9RHOD</name>
<evidence type="ECO:0000313" key="12">
    <source>
        <dbReference type="EMBL" id="WDB00105.1"/>
    </source>
</evidence>
<dbReference type="Pfam" id="PF00344">
    <property type="entry name" value="SecY"/>
    <property type="match status" value="1"/>
</dbReference>
<evidence type="ECO:0000256" key="10">
    <source>
        <dbReference type="RuleBase" id="RU004349"/>
    </source>
</evidence>
<protein>
    <submittedName>
        <fullName evidence="12">Preprotein translocase subunit SecY</fullName>
    </submittedName>
</protein>
<gene>
    <name evidence="12" type="primary">secY</name>
    <name evidence="12" type="ORF">CspTHAL103_180</name>
</gene>
<feature type="transmembrane region" description="Helical" evidence="11">
    <location>
        <begin position="206"/>
        <end position="226"/>
    </location>
</feature>
<evidence type="ECO:0000256" key="5">
    <source>
        <dbReference type="ARBA" id="ARBA00022927"/>
    </source>
</evidence>
<reference evidence="12" key="1">
    <citation type="journal article" date="2023" name="J. Phycol.">
        <title>Revised classification of the Cyanidiophyceae based on plastid genome data with descriptions of the Cavernulicolales ord. nov. and Galdieriales ord. nov. (Rhodophyta).</title>
        <authorList>
            <person name="Park S.I."/>
            <person name="Cho C.H."/>
            <person name="Ciniglia C."/>
            <person name="Huang T.Y."/>
            <person name="Liu S.L."/>
            <person name="Bustamante D.E."/>
            <person name="Calderon M.S."/>
            <person name="Mansilla A."/>
            <person name="McDermott T."/>
            <person name="Andersen R.A."/>
            <person name="Yoon H.S."/>
        </authorList>
    </citation>
    <scope>NUCLEOTIDE SEQUENCE</scope>
</reference>
<keyword evidence="12" id="KW-0934">Plastid</keyword>
<dbReference type="PANTHER" id="PTHR10906">
    <property type="entry name" value="SECY/SEC61-ALPHA FAMILY MEMBER"/>
    <property type="match status" value="1"/>
</dbReference>
<dbReference type="InterPro" id="IPR023201">
    <property type="entry name" value="SecY_dom_sf"/>
</dbReference>
<feature type="transmembrane region" description="Helical" evidence="11">
    <location>
        <begin position="384"/>
        <end position="406"/>
    </location>
</feature>
<evidence type="ECO:0000256" key="1">
    <source>
        <dbReference type="ARBA" id="ARBA00004141"/>
    </source>
</evidence>
<evidence type="ECO:0000256" key="3">
    <source>
        <dbReference type="ARBA" id="ARBA00022448"/>
    </source>
</evidence>